<feature type="transmembrane region" description="Helical" evidence="8">
    <location>
        <begin position="214"/>
        <end position="233"/>
    </location>
</feature>
<dbReference type="PhylomeDB" id="D6WQW8"/>
<gene>
    <name evidence="9" type="primary">TcGr60</name>
    <name evidence="9" type="ORF">TcasGA2_TC030158</name>
</gene>
<organism evidence="9 10">
    <name type="scientific">Tribolium castaneum</name>
    <name type="common">Red flour beetle</name>
    <dbReference type="NCBI Taxonomy" id="7070"/>
    <lineage>
        <taxon>Eukaryota</taxon>
        <taxon>Metazoa</taxon>
        <taxon>Ecdysozoa</taxon>
        <taxon>Arthropoda</taxon>
        <taxon>Hexapoda</taxon>
        <taxon>Insecta</taxon>
        <taxon>Pterygota</taxon>
        <taxon>Neoptera</taxon>
        <taxon>Endopterygota</taxon>
        <taxon>Coleoptera</taxon>
        <taxon>Polyphaga</taxon>
        <taxon>Cucujiformia</taxon>
        <taxon>Tenebrionidae</taxon>
        <taxon>Tenebrionidae incertae sedis</taxon>
        <taxon>Tribolium</taxon>
    </lineage>
</organism>
<keyword evidence="6 8" id="KW-0675">Receptor</keyword>
<dbReference type="Proteomes" id="UP000007266">
    <property type="component" value="Linkage group 7"/>
</dbReference>
<dbReference type="GO" id="GO:0007165">
    <property type="term" value="P:signal transduction"/>
    <property type="evidence" value="ECO:0007669"/>
    <property type="project" value="UniProtKB-KW"/>
</dbReference>
<reference evidence="9 10" key="1">
    <citation type="journal article" date="2008" name="Nature">
        <title>The genome of the model beetle and pest Tribolium castaneum.</title>
        <authorList>
            <consortium name="Tribolium Genome Sequencing Consortium"/>
            <person name="Richards S."/>
            <person name="Gibbs R.A."/>
            <person name="Weinstock G.M."/>
            <person name="Brown S.J."/>
            <person name="Denell R."/>
            <person name="Beeman R.W."/>
            <person name="Gibbs R."/>
            <person name="Beeman R.W."/>
            <person name="Brown S.J."/>
            <person name="Bucher G."/>
            <person name="Friedrich M."/>
            <person name="Grimmelikhuijzen C.J."/>
            <person name="Klingler M."/>
            <person name="Lorenzen M."/>
            <person name="Richards S."/>
            <person name="Roth S."/>
            <person name="Schroder R."/>
            <person name="Tautz D."/>
            <person name="Zdobnov E.M."/>
            <person name="Muzny D."/>
            <person name="Gibbs R.A."/>
            <person name="Weinstock G.M."/>
            <person name="Attaway T."/>
            <person name="Bell S."/>
            <person name="Buhay C.J."/>
            <person name="Chandrabose M.N."/>
            <person name="Chavez D."/>
            <person name="Clerk-Blankenburg K.P."/>
            <person name="Cree A."/>
            <person name="Dao M."/>
            <person name="Davis C."/>
            <person name="Chacko J."/>
            <person name="Dinh H."/>
            <person name="Dugan-Rocha S."/>
            <person name="Fowler G."/>
            <person name="Garner T.T."/>
            <person name="Garnes J."/>
            <person name="Gnirke A."/>
            <person name="Hawes A."/>
            <person name="Hernandez J."/>
            <person name="Hines S."/>
            <person name="Holder M."/>
            <person name="Hume J."/>
            <person name="Jhangiani S.N."/>
            <person name="Joshi V."/>
            <person name="Khan Z.M."/>
            <person name="Jackson L."/>
            <person name="Kovar C."/>
            <person name="Kowis A."/>
            <person name="Lee S."/>
            <person name="Lewis L.R."/>
            <person name="Margolis J."/>
            <person name="Morgan M."/>
            <person name="Nazareth L.V."/>
            <person name="Nguyen N."/>
            <person name="Okwuonu G."/>
            <person name="Parker D."/>
            <person name="Richards S."/>
            <person name="Ruiz S.J."/>
            <person name="Santibanez J."/>
            <person name="Savard J."/>
            <person name="Scherer S.E."/>
            <person name="Schneider B."/>
            <person name="Sodergren E."/>
            <person name="Tautz D."/>
            <person name="Vattahil S."/>
            <person name="Villasana D."/>
            <person name="White C.S."/>
            <person name="Wright R."/>
            <person name="Park Y."/>
            <person name="Beeman R.W."/>
            <person name="Lord J."/>
            <person name="Oppert B."/>
            <person name="Lorenzen M."/>
            <person name="Brown S."/>
            <person name="Wang L."/>
            <person name="Savard J."/>
            <person name="Tautz D."/>
            <person name="Richards S."/>
            <person name="Weinstock G."/>
            <person name="Gibbs R.A."/>
            <person name="Liu Y."/>
            <person name="Worley K."/>
            <person name="Weinstock G."/>
            <person name="Elsik C.G."/>
            <person name="Reese J.T."/>
            <person name="Elhaik E."/>
            <person name="Landan G."/>
            <person name="Graur D."/>
            <person name="Arensburger P."/>
            <person name="Atkinson P."/>
            <person name="Beeman R.W."/>
            <person name="Beidler J."/>
            <person name="Brown S.J."/>
            <person name="Demuth J.P."/>
            <person name="Drury D.W."/>
            <person name="Du Y.Z."/>
            <person name="Fujiwara H."/>
            <person name="Lorenzen M."/>
            <person name="Maselli V."/>
            <person name="Osanai M."/>
            <person name="Park Y."/>
            <person name="Robertson H.M."/>
            <person name="Tu Z."/>
            <person name="Wang J.J."/>
            <person name="Wang S."/>
            <person name="Richards S."/>
            <person name="Song H."/>
            <person name="Zhang L."/>
            <person name="Sodergren E."/>
            <person name="Werner D."/>
            <person name="Stanke M."/>
            <person name="Morgenstern B."/>
            <person name="Solovyev V."/>
            <person name="Kosarev P."/>
            <person name="Brown G."/>
            <person name="Chen H.C."/>
            <person name="Ermolaeva O."/>
            <person name="Hlavina W."/>
            <person name="Kapustin Y."/>
            <person name="Kiryutin B."/>
            <person name="Kitts P."/>
            <person name="Maglott D."/>
            <person name="Pruitt K."/>
            <person name="Sapojnikov V."/>
            <person name="Souvorov A."/>
            <person name="Mackey A.J."/>
            <person name="Waterhouse R.M."/>
            <person name="Wyder S."/>
            <person name="Zdobnov E.M."/>
            <person name="Zdobnov E.M."/>
            <person name="Wyder S."/>
            <person name="Kriventseva E.V."/>
            <person name="Kadowaki T."/>
            <person name="Bork P."/>
            <person name="Aranda M."/>
            <person name="Bao R."/>
            <person name="Beermann A."/>
            <person name="Berns N."/>
            <person name="Bolognesi R."/>
            <person name="Bonneton F."/>
            <person name="Bopp D."/>
            <person name="Brown S.J."/>
            <person name="Bucher G."/>
            <person name="Butts T."/>
            <person name="Chaumot A."/>
            <person name="Denell R.E."/>
            <person name="Ferrier D.E."/>
            <person name="Friedrich M."/>
            <person name="Gordon C.M."/>
            <person name="Jindra M."/>
            <person name="Klingler M."/>
            <person name="Lan Q."/>
            <person name="Lattorff H.M."/>
            <person name="Laudet V."/>
            <person name="von Levetsow C."/>
            <person name="Liu Z."/>
            <person name="Lutz R."/>
            <person name="Lynch J.A."/>
            <person name="da Fonseca R.N."/>
            <person name="Posnien N."/>
            <person name="Reuter R."/>
            <person name="Roth S."/>
            <person name="Savard J."/>
            <person name="Schinko J.B."/>
            <person name="Schmitt C."/>
            <person name="Schoppmeier M."/>
            <person name="Schroder R."/>
            <person name="Shippy T.D."/>
            <person name="Simonnet F."/>
            <person name="Marques-Souza H."/>
            <person name="Tautz D."/>
            <person name="Tomoyasu Y."/>
            <person name="Trauner J."/>
            <person name="Van der Zee M."/>
            <person name="Vervoort M."/>
            <person name="Wittkopp N."/>
            <person name="Wimmer E.A."/>
            <person name="Yang X."/>
            <person name="Jones A.K."/>
            <person name="Sattelle D.B."/>
            <person name="Ebert P.R."/>
            <person name="Nelson D."/>
            <person name="Scott J.G."/>
            <person name="Beeman R.W."/>
            <person name="Muthukrishnan S."/>
            <person name="Kramer K.J."/>
            <person name="Arakane Y."/>
            <person name="Beeman R.W."/>
            <person name="Zhu Q."/>
            <person name="Hogenkamp D."/>
            <person name="Dixit R."/>
            <person name="Oppert B."/>
            <person name="Jiang H."/>
            <person name="Zou Z."/>
            <person name="Marshall J."/>
            <person name="Elpidina E."/>
            <person name="Vinokurov K."/>
            <person name="Oppert C."/>
            <person name="Zou Z."/>
            <person name="Evans J."/>
            <person name="Lu Z."/>
            <person name="Zhao P."/>
            <person name="Sumathipala N."/>
            <person name="Altincicek B."/>
            <person name="Vilcinskas A."/>
            <person name="Williams M."/>
            <person name="Hultmark D."/>
            <person name="Hetru C."/>
            <person name="Jiang H."/>
            <person name="Grimmelikhuijzen C.J."/>
            <person name="Hauser F."/>
            <person name="Cazzamali G."/>
            <person name="Williamson M."/>
            <person name="Park Y."/>
            <person name="Li B."/>
            <person name="Tanaka Y."/>
            <person name="Predel R."/>
            <person name="Neupert S."/>
            <person name="Schachtner J."/>
            <person name="Verleyen P."/>
            <person name="Raible F."/>
            <person name="Bork P."/>
            <person name="Friedrich M."/>
            <person name="Walden K.K."/>
            <person name="Robertson H.M."/>
            <person name="Angeli S."/>
            <person name="Foret S."/>
            <person name="Bucher G."/>
            <person name="Schuetz S."/>
            <person name="Maleszka R."/>
            <person name="Wimmer E.A."/>
            <person name="Beeman R.W."/>
            <person name="Lorenzen M."/>
            <person name="Tomoyasu Y."/>
            <person name="Miller S.C."/>
            <person name="Grossmann D."/>
            <person name="Bucher G."/>
        </authorList>
    </citation>
    <scope>NUCLEOTIDE SEQUENCE [LARGE SCALE GENOMIC DNA]</scope>
    <source>
        <strain evidence="9 10">Georgia GA2</strain>
    </source>
</reference>
<dbReference type="PANTHER" id="PTHR21143">
    <property type="entry name" value="INVERTEBRATE GUSTATORY RECEPTOR"/>
    <property type="match status" value="1"/>
</dbReference>
<dbReference type="GO" id="GO:0008049">
    <property type="term" value="P:male courtship behavior"/>
    <property type="evidence" value="ECO:0000318"/>
    <property type="project" value="GO_Central"/>
</dbReference>
<keyword evidence="10" id="KW-1185">Reference proteome</keyword>
<evidence type="ECO:0000256" key="6">
    <source>
        <dbReference type="ARBA" id="ARBA00023170"/>
    </source>
</evidence>
<evidence type="ECO:0000256" key="8">
    <source>
        <dbReference type="RuleBase" id="RU363108"/>
    </source>
</evidence>
<dbReference type="HOGENOM" id="CLU_060014_0_0_1"/>
<name>D6WQW8_TRICA</name>
<comment type="similarity">
    <text evidence="8">Belongs to the insect chemoreceptor superfamily. Gustatory receptor (GR) family.</text>
</comment>
<feature type="transmembrane region" description="Helical" evidence="8">
    <location>
        <begin position="322"/>
        <end position="340"/>
    </location>
</feature>
<dbReference type="GO" id="GO:0043025">
    <property type="term" value="C:neuronal cell body"/>
    <property type="evidence" value="ECO:0000318"/>
    <property type="project" value="GO_Central"/>
</dbReference>
<dbReference type="OrthoDB" id="5795306at2759"/>
<evidence type="ECO:0000256" key="2">
    <source>
        <dbReference type="ARBA" id="ARBA00022475"/>
    </source>
</evidence>
<keyword evidence="3 8" id="KW-0812">Transmembrane</keyword>
<dbReference type="GO" id="GO:0050909">
    <property type="term" value="P:sensory perception of taste"/>
    <property type="evidence" value="ECO:0007669"/>
    <property type="project" value="InterPro"/>
</dbReference>
<dbReference type="AlphaFoldDB" id="D6WQW8"/>
<comment type="function">
    <text evidence="8">Gustatory receptor which mediates acceptance or avoidance behavior, depending on its substrates.</text>
</comment>
<dbReference type="InParanoid" id="D6WQW8"/>
<dbReference type="GO" id="GO:0030425">
    <property type="term" value="C:dendrite"/>
    <property type="evidence" value="ECO:0000318"/>
    <property type="project" value="GO_Central"/>
</dbReference>
<feature type="transmembrane region" description="Helical" evidence="8">
    <location>
        <begin position="154"/>
        <end position="171"/>
    </location>
</feature>
<evidence type="ECO:0000256" key="5">
    <source>
        <dbReference type="ARBA" id="ARBA00023136"/>
    </source>
</evidence>
<dbReference type="EMBL" id="KQ971351">
    <property type="protein sequence ID" value="EFA07602.1"/>
    <property type="molecule type" value="Genomic_DNA"/>
</dbReference>
<keyword evidence="2 8" id="KW-1003">Cell membrane</keyword>
<dbReference type="KEGG" id="tca:103313535"/>
<dbReference type="GO" id="GO:0005886">
    <property type="term" value="C:plasma membrane"/>
    <property type="evidence" value="ECO:0007669"/>
    <property type="project" value="UniProtKB-SubCell"/>
</dbReference>
<accession>D6WQW8</accession>
<evidence type="ECO:0000313" key="10">
    <source>
        <dbReference type="Proteomes" id="UP000007266"/>
    </source>
</evidence>
<feature type="transmembrane region" description="Helical" evidence="8">
    <location>
        <begin position="66"/>
        <end position="89"/>
    </location>
</feature>
<dbReference type="Pfam" id="PF08395">
    <property type="entry name" value="7tm_7"/>
    <property type="match status" value="1"/>
</dbReference>
<dbReference type="GO" id="GO:0007635">
    <property type="term" value="P:chemosensory behavior"/>
    <property type="evidence" value="ECO:0000318"/>
    <property type="project" value="GO_Central"/>
</dbReference>
<feature type="transmembrane region" description="Helical" evidence="8">
    <location>
        <begin position="110"/>
        <end position="134"/>
    </location>
</feature>
<keyword evidence="5 8" id="KW-0472">Membrane</keyword>
<evidence type="ECO:0000256" key="3">
    <source>
        <dbReference type="ARBA" id="ARBA00022692"/>
    </source>
</evidence>
<comment type="subcellular location">
    <subcellularLocation>
        <location evidence="1 8">Cell membrane</location>
        <topology evidence="1 8">Multi-pass membrane protein</topology>
    </subcellularLocation>
</comment>
<protein>
    <recommendedName>
        <fullName evidence="8">Gustatory receptor</fullName>
    </recommendedName>
</protein>
<dbReference type="InterPro" id="IPR013604">
    <property type="entry name" value="7TM_chemorcpt"/>
</dbReference>
<evidence type="ECO:0000313" key="9">
    <source>
        <dbReference type="EMBL" id="EFA07602.1"/>
    </source>
</evidence>
<keyword evidence="4 8" id="KW-1133">Transmembrane helix</keyword>
<dbReference type="FunCoup" id="D6WQW8">
    <property type="interactions" value="37"/>
</dbReference>
<feature type="transmembrane region" description="Helical" evidence="8">
    <location>
        <begin position="253"/>
        <end position="273"/>
    </location>
</feature>
<dbReference type="GO" id="GO:0030424">
    <property type="term" value="C:axon"/>
    <property type="evidence" value="ECO:0000318"/>
    <property type="project" value="GO_Central"/>
</dbReference>
<evidence type="ECO:0000256" key="7">
    <source>
        <dbReference type="ARBA" id="ARBA00023224"/>
    </source>
</evidence>
<feature type="transmembrane region" description="Helical" evidence="8">
    <location>
        <begin position="35"/>
        <end position="54"/>
    </location>
</feature>
<evidence type="ECO:0000256" key="1">
    <source>
        <dbReference type="ARBA" id="ARBA00004651"/>
    </source>
</evidence>
<proteinExistence type="inferred from homology"/>
<reference evidence="9 10" key="2">
    <citation type="journal article" date="2010" name="Nucleic Acids Res.">
        <title>BeetleBase in 2010: revisions to provide comprehensive genomic information for Tribolium castaneum.</title>
        <authorList>
            <person name="Kim H.S."/>
            <person name="Murphy T."/>
            <person name="Xia J."/>
            <person name="Caragea D."/>
            <person name="Park Y."/>
            <person name="Beeman R.W."/>
            <person name="Lorenzen M.D."/>
            <person name="Butcher S."/>
            <person name="Manak J.R."/>
            <person name="Brown S.J."/>
        </authorList>
    </citation>
    <scope>GENOME REANNOTATION</scope>
    <source>
        <strain evidence="9 10">Georgia GA2</strain>
    </source>
</reference>
<dbReference type="GeneID" id="103313535"/>
<dbReference type="PANTHER" id="PTHR21143:SF104">
    <property type="entry name" value="GUSTATORY RECEPTOR 8A-RELATED"/>
    <property type="match status" value="1"/>
</dbReference>
<keyword evidence="7 8" id="KW-0807">Transducer</keyword>
<sequence>MSLKSVNLVLKIGSLLALTPAKIKKNRVLFPSKAYAFFWIILFLTGVSVSAFYRKALYEEYSTIRIILQVATDIILLILNISTIVITRIKKHQWNKFIRILQTLKSNKESFSFLPFFITNVVLMIMLTYETYLWSSIMGVEYYEMYAVEYFQTYAQFIVYYLIYAFLNLILDRAENLSKKVSFLKLNRLNFNLKKIIKSDFCALAECLDTFNDIFGWLILLLIGFCLLQQLTYLHNLIIQPEIQEVKIIIYEIIYITWHMVGTFSSVFICDLIQQKVRNIETAASSSDENEFKESKKLRNVIVNDHFPHFTAAQFFDLNRKTILGVFNALVTFVIVAIQFDSVGV</sequence>
<evidence type="ECO:0000256" key="4">
    <source>
        <dbReference type="ARBA" id="ARBA00022989"/>
    </source>
</evidence>